<feature type="domain" description="PpiC" evidence="3">
    <location>
        <begin position="169"/>
        <end position="259"/>
    </location>
</feature>
<feature type="transmembrane region" description="Helical" evidence="2">
    <location>
        <begin position="12"/>
        <end position="33"/>
    </location>
</feature>
<gene>
    <name evidence="4" type="ORF">AMJ44_03345</name>
</gene>
<dbReference type="SUPFAM" id="SSF48452">
    <property type="entry name" value="TPR-like"/>
    <property type="match status" value="1"/>
</dbReference>
<evidence type="ECO:0000259" key="3">
    <source>
        <dbReference type="PROSITE" id="PS50198"/>
    </source>
</evidence>
<comment type="caution">
    <text evidence="4">The sequence shown here is derived from an EMBL/GenBank/DDBJ whole genome shotgun (WGS) entry which is preliminary data.</text>
</comment>
<dbReference type="Gene3D" id="1.25.40.10">
    <property type="entry name" value="Tetratricopeptide repeat domain"/>
    <property type="match status" value="1"/>
</dbReference>
<evidence type="ECO:0000313" key="5">
    <source>
        <dbReference type="Proteomes" id="UP000051861"/>
    </source>
</evidence>
<dbReference type="InterPro" id="IPR027304">
    <property type="entry name" value="Trigger_fact/SurA_dom_sf"/>
</dbReference>
<dbReference type="Gene3D" id="3.10.50.40">
    <property type="match status" value="1"/>
</dbReference>
<dbReference type="SUPFAM" id="SSF54534">
    <property type="entry name" value="FKBP-like"/>
    <property type="match status" value="1"/>
</dbReference>
<keyword evidence="1" id="KW-0697">Rotamase</keyword>
<dbReference type="PANTHER" id="PTHR47245:SF2">
    <property type="entry name" value="PEPTIDYL-PROLYL CIS-TRANS ISOMERASE HP_0175-RELATED"/>
    <property type="match status" value="1"/>
</dbReference>
<dbReference type="PANTHER" id="PTHR47245">
    <property type="entry name" value="PEPTIDYLPROLYL ISOMERASE"/>
    <property type="match status" value="1"/>
</dbReference>
<dbReference type="InterPro" id="IPR019734">
    <property type="entry name" value="TPR_rpt"/>
</dbReference>
<dbReference type="InterPro" id="IPR023058">
    <property type="entry name" value="PPIase_PpiC_CS"/>
</dbReference>
<keyword evidence="2" id="KW-0472">Membrane</keyword>
<name>A0A0S7Y466_UNCSA</name>
<evidence type="ECO:0000313" key="4">
    <source>
        <dbReference type="EMBL" id="KPJ69565.1"/>
    </source>
</evidence>
<protein>
    <recommendedName>
        <fullName evidence="3">PpiC domain-containing protein</fullName>
    </recommendedName>
</protein>
<accession>A0A0S7Y466</accession>
<dbReference type="Pfam" id="PF13624">
    <property type="entry name" value="SurA_N_3"/>
    <property type="match status" value="1"/>
</dbReference>
<keyword evidence="2" id="KW-1133">Transmembrane helix</keyword>
<dbReference type="Proteomes" id="UP000051861">
    <property type="component" value="Unassembled WGS sequence"/>
</dbReference>
<keyword evidence="1" id="KW-0413">Isomerase</keyword>
<dbReference type="Gene3D" id="1.10.4030.10">
    <property type="entry name" value="Porin chaperone SurA, peptide-binding domain"/>
    <property type="match status" value="1"/>
</dbReference>
<dbReference type="SMART" id="SM00028">
    <property type="entry name" value="TPR"/>
    <property type="match status" value="3"/>
</dbReference>
<dbReference type="AlphaFoldDB" id="A0A0S7Y466"/>
<keyword evidence="2" id="KW-0812">Transmembrane</keyword>
<dbReference type="SUPFAM" id="SSF109998">
    <property type="entry name" value="Triger factor/SurA peptide-binding domain-like"/>
    <property type="match status" value="1"/>
</dbReference>
<dbReference type="GO" id="GO:0003755">
    <property type="term" value="F:peptidyl-prolyl cis-trans isomerase activity"/>
    <property type="evidence" value="ECO:0007669"/>
    <property type="project" value="UniProtKB-KW"/>
</dbReference>
<dbReference type="InterPro" id="IPR046357">
    <property type="entry name" value="PPIase_dom_sf"/>
</dbReference>
<evidence type="ECO:0000256" key="2">
    <source>
        <dbReference type="SAM" id="Phobius"/>
    </source>
</evidence>
<proteinExistence type="predicted"/>
<dbReference type="Pfam" id="PF13414">
    <property type="entry name" value="TPR_11"/>
    <property type="match status" value="1"/>
</dbReference>
<sequence>MLTFLRKKMKTIMIVVAVLFAASMFYGIGMSRWRERGRIARGLAKVNGKEIDPFRYNEILSRLIRQFGEEIQPQDLAFIQNLALGQAVDFTLILEEAKRNVRISGREVDLALESIVKQEKLSSKKELENALKRMGLSMPRFRNMIKDEMLVQKMVNKVRQEVKVTPDDLREVRASHILVTTESEAEEILGELKAGKDFASLAKKYSKDPGTAGKGGDLGYFTTGAMVEPFERAAFKLKVGETSKVVKTQFGYHIIRVVDTQLRKFPGEEKDIEKAALAEKQEKAFRKWFLEIKNKAEIEIISPELKGHDFRFKGRIWEAIQEYKAAISQNPANPYLHIYLGDAYGTVGKSELAISEYKAAIEIEGGSPELYIILAKAYEKADQKDLAVKEYKRASLVAGDNKAMHERLLKIFQELKAWKEVNREKAEIARIEKKEKFEKELRGEEQKPSSTSD</sequence>
<dbReference type="Pfam" id="PF13616">
    <property type="entry name" value="Rotamase_3"/>
    <property type="match status" value="1"/>
</dbReference>
<dbReference type="EMBL" id="LIZX01000021">
    <property type="protein sequence ID" value="KPJ69565.1"/>
    <property type="molecule type" value="Genomic_DNA"/>
</dbReference>
<reference evidence="4 5" key="1">
    <citation type="journal article" date="2015" name="Microbiome">
        <title>Genomic resolution of linkages in carbon, nitrogen, and sulfur cycling among widespread estuary sediment bacteria.</title>
        <authorList>
            <person name="Baker B.J."/>
            <person name="Lazar C.S."/>
            <person name="Teske A.P."/>
            <person name="Dick G.J."/>
        </authorList>
    </citation>
    <scope>NUCLEOTIDE SEQUENCE [LARGE SCALE GENOMIC DNA]</scope>
    <source>
        <strain evidence="4">DG_54_3</strain>
    </source>
</reference>
<evidence type="ECO:0000256" key="1">
    <source>
        <dbReference type="PROSITE-ProRule" id="PRU00278"/>
    </source>
</evidence>
<dbReference type="InterPro" id="IPR050245">
    <property type="entry name" value="PrsA_foldase"/>
</dbReference>
<dbReference type="InterPro" id="IPR000297">
    <property type="entry name" value="PPIase_PpiC"/>
</dbReference>
<dbReference type="InterPro" id="IPR011990">
    <property type="entry name" value="TPR-like_helical_dom_sf"/>
</dbReference>
<dbReference type="PROSITE" id="PS01096">
    <property type="entry name" value="PPIC_PPIASE_1"/>
    <property type="match status" value="1"/>
</dbReference>
<organism evidence="4 5">
    <name type="scientific">candidate division WOR-1 bacterium DG_54_3</name>
    <dbReference type="NCBI Taxonomy" id="1703775"/>
    <lineage>
        <taxon>Bacteria</taxon>
        <taxon>Bacillati</taxon>
        <taxon>Saganbacteria</taxon>
    </lineage>
</organism>
<dbReference type="PROSITE" id="PS50198">
    <property type="entry name" value="PPIC_PPIASE_2"/>
    <property type="match status" value="1"/>
</dbReference>